<evidence type="ECO:0000259" key="2">
    <source>
        <dbReference type="Pfam" id="PF09995"/>
    </source>
</evidence>
<name>A0A1H3TEK5_9MICO</name>
<dbReference type="GO" id="GO:0016491">
    <property type="term" value="F:oxidoreductase activity"/>
    <property type="evidence" value="ECO:0007669"/>
    <property type="project" value="InterPro"/>
</dbReference>
<gene>
    <name evidence="3" type="ORF">SAMN05216554_4104</name>
</gene>
<sequence length="306" mass="34070">MTRADQKAWLGSSDRYARLRRILALDPATDYHEITELFYYDFQSVMMPQAVSGFLFTFSAPRMSRILKASKQVEHHTAKRVVDTALLTGAVMQHGLEPGDGREAAKRVNAMHRQYDIHQDDFLAVGCEVPITSLRLAERFGWRTVTETEKAAVLLHYSKEARAFGSHRPLPGTLEEAESFWNSYLDTELAFEAQNKELTDALLRFVPTLFPAGLGSVLTPLMLAQVDQRILAACGLREPSGTKKRLSATMMRQLGKSDPKPDSVKSATDPIGDLQKKLYPNGFDIKGLGTHLSQHAKAQPSPSAQK</sequence>
<dbReference type="Proteomes" id="UP000198891">
    <property type="component" value="Unassembled WGS sequence"/>
</dbReference>
<dbReference type="STRING" id="381665.SAMN05216554_4104"/>
<feature type="domain" description="ER-bound oxygenase mpaB/mpaB'/Rubber oxygenase catalytic" evidence="2">
    <location>
        <begin position="44"/>
        <end position="252"/>
    </location>
</feature>
<reference evidence="3 4" key="1">
    <citation type="submission" date="2016-10" db="EMBL/GenBank/DDBJ databases">
        <authorList>
            <person name="de Groot N.N."/>
        </authorList>
    </citation>
    <scope>NUCLEOTIDE SEQUENCE [LARGE SCALE GENOMIC DNA]</scope>
    <source>
        <strain evidence="3 4">CGMCC 4.3491</strain>
    </source>
</reference>
<dbReference type="AlphaFoldDB" id="A0A1H3TEK5"/>
<feature type="region of interest" description="Disordered" evidence="1">
    <location>
        <begin position="252"/>
        <end position="275"/>
    </location>
</feature>
<keyword evidence="4" id="KW-1185">Reference proteome</keyword>
<dbReference type="InterPro" id="IPR046366">
    <property type="entry name" value="MPAB"/>
</dbReference>
<accession>A0A1H3TEK5</accession>
<dbReference type="Pfam" id="PF09995">
    <property type="entry name" value="MPAB_Lcp_cat"/>
    <property type="match status" value="1"/>
</dbReference>
<dbReference type="EMBL" id="FNPZ01000005">
    <property type="protein sequence ID" value="SDZ48251.1"/>
    <property type="molecule type" value="Genomic_DNA"/>
</dbReference>
<proteinExistence type="predicted"/>
<dbReference type="InterPro" id="IPR018713">
    <property type="entry name" value="MPAB/Lcp_cat_dom"/>
</dbReference>
<dbReference type="OrthoDB" id="836517at2"/>
<evidence type="ECO:0000256" key="1">
    <source>
        <dbReference type="SAM" id="MobiDB-lite"/>
    </source>
</evidence>
<dbReference type="PANTHER" id="PTHR36124">
    <property type="match status" value="1"/>
</dbReference>
<dbReference type="RefSeq" id="WP_092557349.1">
    <property type="nucleotide sequence ID" value="NZ_FNPZ01000005.1"/>
</dbReference>
<evidence type="ECO:0000313" key="4">
    <source>
        <dbReference type="Proteomes" id="UP000198891"/>
    </source>
</evidence>
<protein>
    <recommendedName>
        <fullName evidence="2">ER-bound oxygenase mpaB/mpaB'/Rubber oxygenase catalytic domain-containing protein</fullName>
    </recommendedName>
</protein>
<dbReference type="PANTHER" id="PTHR36124:SF1">
    <property type="entry name" value="ER-BOUND OXYGENASE MPAB_MPAB'_RUBBER OXYGENASE CATALYTIC DOMAIN-CONTAINING PROTEIN"/>
    <property type="match status" value="1"/>
</dbReference>
<organism evidence="3 4">
    <name type="scientific">Herbiconiux ginsengi</name>
    <dbReference type="NCBI Taxonomy" id="381665"/>
    <lineage>
        <taxon>Bacteria</taxon>
        <taxon>Bacillati</taxon>
        <taxon>Actinomycetota</taxon>
        <taxon>Actinomycetes</taxon>
        <taxon>Micrococcales</taxon>
        <taxon>Microbacteriaceae</taxon>
        <taxon>Herbiconiux</taxon>
    </lineage>
</organism>
<evidence type="ECO:0000313" key="3">
    <source>
        <dbReference type="EMBL" id="SDZ48251.1"/>
    </source>
</evidence>